<evidence type="ECO:0000313" key="3">
    <source>
        <dbReference type="EMBL" id="CAB4603561.1"/>
    </source>
</evidence>
<evidence type="ECO:0000259" key="1">
    <source>
        <dbReference type="PROSITE" id="PS51186"/>
    </source>
</evidence>
<accession>A0A6J6GQM5</accession>
<dbReference type="GO" id="GO:0016747">
    <property type="term" value="F:acyltransferase activity, transferring groups other than amino-acyl groups"/>
    <property type="evidence" value="ECO:0007669"/>
    <property type="project" value="InterPro"/>
</dbReference>
<dbReference type="InterPro" id="IPR016181">
    <property type="entry name" value="Acyl_CoA_acyltransferase"/>
</dbReference>
<organism evidence="3">
    <name type="scientific">freshwater metagenome</name>
    <dbReference type="NCBI Taxonomy" id="449393"/>
    <lineage>
        <taxon>unclassified sequences</taxon>
        <taxon>metagenomes</taxon>
        <taxon>ecological metagenomes</taxon>
    </lineage>
</organism>
<dbReference type="PROSITE" id="PS51186">
    <property type="entry name" value="GNAT"/>
    <property type="match status" value="1"/>
</dbReference>
<dbReference type="EMBL" id="CAEZSL010000036">
    <property type="protein sequence ID" value="CAB4537744.1"/>
    <property type="molecule type" value="Genomic_DNA"/>
</dbReference>
<sequence>MTVTIRFATTAEVRPLRLEVLRAHTTNKTVDFEGDDDATTRHLVAVDSHGEIVGVSTWLERALDQQPHLRALQLRGMATAISVQNQGIGALILAAGVDHALSLDADLIWANARDQALNFYNRNGFVTTGEGFIESVTRLPHHRVIKSLR</sequence>
<feature type="domain" description="N-acetyltransferase" evidence="1">
    <location>
        <begin position="1"/>
        <end position="149"/>
    </location>
</feature>
<dbReference type="InterPro" id="IPR000182">
    <property type="entry name" value="GNAT_dom"/>
</dbReference>
<dbReference type="AlphaFoldDB" id="A0A6J6GQM5"/>
<name>A0A6J6GQM5_9ZZZZ</name>
<dbReference type="EMBL" id="CAEZUK010000142">
    <property type="protein sequence ID" value="CAB4603561.1"/>
    <property type="molecule type" value="Genomic_DNA"/>
</dbReference>
<reference evidence="3" key="1">
    <citation type="submission" date="2020-05" db="EMBL/GenBank/DDBJ databases">
        <authorList>
            <person name="Chiriac C."/>
            <person name="Salcher M."/>
            <person name="Ghai R."/>
            <person name="Kavagutti S V."/>
        </authorList>
    </citation>
    <scope>NUCLEOTIDE SEQUENCE</scope>
</reference>
<protein>
    <submittedName>
        <fullName evidence="3">Unannotated protein</fullName>
    </submittedName>
</protein>
<dbReference type="Pfam" id="PF13508">
    <property type="entry name" value="Acetyltransf_7"/>
    <property type="match status" value="1"/>
</dbReference>
<dbReference type="SUPFAM" id="SSF55729">
    <property type="entry name" value="Acyl-CoA N-acyltransferases (Nat)"/>
    <property type="match status" value="1"/>
</dbReference>
<dbReference type="Gene3D" id="3.40.630.30">
    <property type="match status" value="1"/>
</dbReference>
<gene>
    <name evidence="2" type="ORF">UFOPK1421_00467</name>
    <name evidence="3" type="ORF">UFOPK1820_00906</name>
</gene>
<evidence type="ECO:0000313" key="2">
    <source>
        <dbReference type="EMBL" id="CAB4537744.1"/>
    </source>
</evidence>
<proteinExistence type="predicted"/>